<reference evidence="2" key="1">
    <citation type="journal article" date="2023" name="Mol. Phylogenet. Evol.">
        <title>Genome-scale phylogeny and comparative genomics of the fungal order Sordariales.</title>
        <authorList>
            <person name="Hensen N."/>
            <person name="Bonometti L."/>
            <person name="Westerberg I."/>
            <person name="Brannstrom I.O."/>
            <person name="Guillou S."/>
            <person name="Cros-Aarteil S."/>
            <person name="Calhoun S."/>
            <person name="Haridas S."/>
            <person name="Kuo A."/>
            <person name="Mondo S."/>
            <person name="Pangilinan J."/>
            <person name="Riley R."/>
            <person name="LaButti K."/>
            <person name="Andreopoulos B."/>
            <person name="Lipzen A."/>
            <person name="Chen C."/>
            <person name="Yan M."/>
            <person name="Daum C."/>
            <person name="Ng V."/>
            <person name="Clum A."/>
            <person name="Steindorff A."/>
            <person name="Ohm R.A."/>
            <person name="Martin F."/>
            <person name="Silar P."/>
            <person name="Natvig D.O."/>
            <person name="Lalanne C."/>
            <person name="Gautier V."/>
            <person name="Ament-Velasquez S.L."/>
            <person name="Kruys A."/>
            <person name="Hutchinson M.I."/>
            <person name="Powell A.J."/>
            <person name="Barry K."/>
            <person name="Miller A.N."/>
            <person name="Grigoriev I.V."/>
            <person name="Debuchy R."/>
            <person name="Gladieux P."/>
            <person name="Hiltunen Thoren M."/>
            <person name="Johannesson H."/>
        </authorList>
    </citation>
    <scope>NUCLEOTIDE SEQUENCE</scope>
    <source>
        <strain evidence="2">CBS 532.94</strain>
    </source>
</reference>
<name>A0AAN7HEL7_9PEZI</name>
<comment type="caution">
    <text evidence="2">The sequence shown here is derived from an EMBL/GenBank/DDBJ whole genome shotgun (WGS) entry which is preliminary data.</text>
</comment>
<reference evidence="2" key="2">
    <citation type="submission" date="2023-05" db="EMBL/GenBank/DDBJ databases">
        <authorList>
            <consortium name="Lawrence Berkeley National Laboratory"/>
            <person name="Steindorff A."/>
            <person name="Hensen N."/>
            <person name="Bonometti L."/>
            <person name="Westerberg I."/>
            <person name="Brannstrom I.O."/>
            <person name="Guillou S."/>
            <person name="Cros-Aarteil S."/>
            <person name="Calhoun S."/>
            <person name="Haridas S."/>
            <person name="Kuo A."/>
            <person name="Mondo S."/>
            <person name="Pangilinan J."/>
            <person name="Riley R."/>
            <person name="Labutti K."/>
            <person name="Andreopoulos B."/>
            <person name="Lipzen A."/>
            <person name="Chen C."/>
            <person name="Yanf M."/>
            <person name="Daum C."/>
            <person name="Ng V."/>
            <person name="Clum A."/>
            <person name="Ohm R."/>
            <person name="Martin F."/>
            <person name="Silar P."/>
            <person name="Natvig D."/>
            <person name="Lalanne C."/>
            <person name="Gautier V."/>
            <person name="Ament-Velasquez S.L."/>
            <person name="Kruys A."/>
            <person name="Hutchinson M.I."/>
            <person name="Powell A.J."/>
            <person name="Barry K."/>
            <person name="Miller A.N."/>
            <person name="Grigoriev I.V."/>
            <person name="Debuchy R."/>
            <person name="Gladieux P."/>
            <person name="Thoren M.H."/>
            <person name="Johannesson H."/>
        </authorList>
    </citation>
    <scope>NUCLEOTIDE SEQUENCE</scope>
    <source>
        <strain evidence="2">CBS 532.94</strain>
    </source>
</reference>
<sequence>MEPVSPDSGGSYKTPLGPRALPSAAESPVSDQDSDSFSSTSSSSTRSSSPSSRPKEYRCTFPNCKSKVKVFNLACKLRPLHQILEQTDRETDQQQLTISCLFGPNRKHMKNHSRPHKCPYCNVYRGGAERKDLARHVHKFHPDMARRDDRTYSKEFVPCPRCDVKNMRADNLKRHLRTCGGTGTGNSVGVLLG</sequence>
<feature type="region of interest" description="Disordered" evidence="1">
    <location>
        <begin position="1"/>
        <end position="57"/>
    </location>
</feature>
<evidence type="ECO:0000313" key="2">
    <source>
        <dbReference type="EMBL" id="KAK4239030.1"/>
    </source>
</evidence>
<evidence type="ECO:0000256" key="1">
    <source>
        <dbReference type="SAM" id="MobiDB-lite"/>
    </source>
</evidence>
<dbReference type="Gene3D" id="3.30.160.60">
    <property type="entry name" value="Classic Zinc Finger"/>
    <property type="match status" value="1"/>
</dbReference>
<organism evidence="2 3">
    <name type="scientific">Achaetomium macrosporum</name>
    <dbReference type="NCBI Taxonomy" id="79813"/>
    <lineage>
        <taxon>Eukaryota</taxon>
        <taxon>Fungi</taxon>
        <taxon>Dikarya</taxon>
        <taxon>Ascomycota</taxon>
        <taxon>Pezizomycotina</taxon>
        <taxon>Sordariomycetes</taxon>
        <taxon>Sordariomycetidae</taxon>
        <taxon>Sordariales</taxon>
        <taxon>Chaetomiaceae</taxon>
        <taxon>Achaetomium</taxon>
    </lineage>
</organism>
<dbReference type="Proteomes" id="UP001303760">
    <property type="component" value="Unassembled WGS sequence"/>
</dbReference>
<evidence type="ECO:0008006" key="4">
    <source>
        <dbReference type="Google" id="ProtNLM"/>
    </source>
</evidence>
<feature type="compositionally biased region" description="Low complexity" evidence="1">
    <location>
        <begin position="27"/>
        <end position="52"/>
    </location>
</feature>
<dbReference type="AlphaFoldDB" id="A0AAN7HEL7"/>
<gene>
    <name evidence="2" type="ORF">C8A03DRAFT_32953</name>
</gene>
<keyword evidence="3" id="KW-1185">Reference proteome</keyword>
<accession>A0AAN7HEL7</accession>
<protein>
    <recommendedName>
        <fullName evidence="4">C2H2-type domain-containing protein</fullName>
    </recommendedName>
</protein>
<proteinExistence type="predicted"/>
<dbReference type="EMBL" id="MU860076">
    <property type="protein sequence ID" value="KAK4239030.1"/>
    <property type="molecule type" value="Genomic_DNA"/>
</dbReference>
<evidence type="ECO:0000313" key="3">
    <source>
        <dbReference type="Proteomes" id="UP001303760"/>
    </source>
</evidence>